<feature type="domain" description="NAD-dependent epimerase/dehydratase" evidence="2">
    <location>
        <begin position="3"/>
        <end position="218"/>
    </location>
</feature>
<dbReference type="RefSeq" id="WP_092527114.1">
    <property type="nucleotide sequence ID" value="NZ_FNCI01000011.1"/>
</dbReference>
<dbReference type="Proteomes" id="UP000198641">
    <property type="component" value="Unassembled WGS sequence"/>
</dbReference>
<sequence>MRILVTGGTGFVGRPLCQRLAEAGHDLLVVSRDPASARDLLPAGARVADTVMAFAEARPEAIINLAGESIAGKRWSEAQKHRLVDSRVDITRELVKLCGRLAESDAAPQVMLSGSAMGYYGDQGDNRVTEETPPHDEFAHRLCERWEQEAKAAEAHGVRVVLVRTGLVLEKDGGTLAKMLTPFKLGLGGPFGSGRQFMPWIHREDMLALLEFLLEREDLSGPFNASAPKPETNAAFTATLARHLKRPAFMAVPACVLKVGLGEMANLLLTGADMRPARLEEAGFRFQYPTLDQALTAILGR</sequence>
<evidence type="ECO:0000259" key="2">
    <source>
        <dbReference type="Pfam" id="PF01370"/>
    </source>
</evidence>
<evidence type="ECO:0000256" key="1">
    <source>
        <dbReference type="ARBA" id="ARBA00009353"/>
    </source>
</evidence>
<dbReference type="OrthoDB" id="9801773at2"/>
<evidence type="ECO:0000313" key="4">
    <source>
        <dbReference type="EMBL" id="SDG37249.1"/>
    </source>
</evidence>
<dbReference type="Gene3D" id="3.40.50.720">
    <property type="entry name" value="NAD(P)-binding Rossmann-like Domain"/>
    <property type="match status" value="1"/>
</dbReference>
<dbReference type="InterPro" id="IPR001509">
    <property type="entry name" value="Epimerase_deHydtase"/>
</dbReference>
<dbReference type="PANTHER" id="PTHR11092:SF0">
    <property type="entry name" value="EPIMERASE FAMILY PROTEIN SDR39U1"/>
    <property type="match status" value="1"/>
</dbReference>
<dbReference type="PANTHER" id="PTHR11092">
    <property type="entry name" value="SUGAR NUCLEOTIDE EPIMERASE RELATED"/>
    <property type="match status" value="1"/>
</dbReference>
<feature type="domain" description="DUF1731" evidence="3">
    <location>
        <begin position="252"/>
        <end position="298"/>
    </location>
</feature>
<dbReference type="InterPro" id="IPR036291">
    <property type="entry name" value="NAD(P)-bd_dom_sf"/>
</dbReference>
<dbReference type="SUPFAM" id="SSF51735">
    <property type="entry name" value="NAD(P)-binding Rossmann-fold domains"/>
    <property type="match status" value="1"/>
</dbReference>
<dbReference type="Pfam" id="PF08338">
    <property type="entry name" value="DUF1731"/>
    <property type="match status" value="1"/>
</dbReference>
<evidence type="ECO:0000313" key="5">
    <source>
        <dbReference type="Proteomes" id="UP000198641"/>
    </source>
</evidence>
<protein>
    <recommendedName>
        <fullName evidence="6">TIGR01777 family protein</fullName>
    </recommendedName>
</protein>
<accession>A0A1G7TRF8</accession>
<reference evidence="4 5" key="1">
    <citation type="submission" date="2016-10" db="EMBL/GenBank/DDBJ databases">
        <authorList>
            <person name="de Groot N.N."/>
        </authorList>
    </citation>
    <scope>NUCLEOTIDE SEQUENCE [LARGE SCALE GENOMIC DNA]</scope>
    <source>
        <strain evidence="4 5">BH539</strain>
    </source>
</reference>
<dbReference type="CDD" id="cd05242">
    <property type="entry name" value="SDR_a8"/>
    <property type="match status" value="1"/>
</dbReference>
<dbReference type="InterPro" id="IPR013549">
    <property type="entry name" value="DUF1731"/>
</dbReference>
<keyword evidence="5" id="KW-1185">Reference proteome</keyword>
<dbReference type="Pfam" id="PF01370">
    <property type="entry name" value="Epimerase"/>
    <property type="match status" value="1"/>
</dbReference>
<dbReference type="AlphaFoldDB" id="A0A1G7TRF8"/>
<organism evidence="4 5">
    <name type="scientific">Onishia taeanensis</name>
    <dbReference type="NCBI Taxonomy" id="284577"/>
    <lineage>
        <taxon>Bacteria</taxon>
        <taxon>Pseudomonadati</taxon>
        <taxon>Pseudomonadota</taxon>
        <taxon>Gammaproteobacteria</taxon>
        <taxon>Oceanospirillales</taxon>
        <taxon>Halomonadaceae</taxon>
        <taxon>Onishia</taxon>
    </lineage>
</organism>
<proteinExistence type="inferred from homology"/>
<dbReference type="STRING" id="284577.SAMN05216571_11153"/>
<name>A0A1G7TRF8_9GAMM</name>
<dbReference type="InterPro" id="IPR010099">
    <property type="entry name" value="SDR39U1"/>
</dbReference>
<evidence type="ECO:0008006" key="6">
    <source>
        <dbReference type="Google" id="ProtNLM"/>
    </source>
</evidence>
<gene>
    <name evidence="4" type="ORF">SAMN05216571_11153</name>
</gene>
<evidence type="ECO:0000259" key="3">
    <source>
        <dbReference type="Pfam" id="PF08338"/>
    </source>
</evidence>
<dbReference type="NCBIfam" id="TIGR01777">
    <property type="entry name" value="yfcH"/>
    <property type="match status" value="1"/>
</dbReference>
<dbReference type="EMBL" id="FNCI01000011">
    <property type="protein sequence ID" value="SDG37249.1"/>
    <property type="molecule type" value="Genomic_DNA"/>
</dbReference>
<comment type="similarity">
    <text evidence="1">Belongs to the NAD(P)-dependent epimerase/dehydratase family. SDR39U1 subfamily.</text>
</comment>